<comment type="caution">
    <text evidence="1">The sequence shown here is derived from an EMBL/GenBank/DDBJ whole genome shotgun (WGS) entry which is preliminary data.</text>
</comment>
<sequence>MAQRLVLSGLILYKFGEFPSSLYASFRTLLCNHVRLATYIPPPPASRPHIWACAQAIRKLPPTKLILNAGPRIRTVRIPSNGTTRSLVINGGSFIGP</sequence>
<organism evidence="1 2">
    <name type="scientific">Lepraria finkii</name>
    <dbReference type="NCBI Taxonomy" id="1340010"/>
    <lineage>
        <taxon>Eukaryota</taxon>
        <taxon>Fungi</taxon>
        <taxon>Dikarya</taxon>
        <taxon>Ascomycota</taxon>
        <taxon>Pezizomycotina</taxon>
        <taxon>Lecanoromycetes</taxon>
        <taxon>OSLEUM clade</taxon>
        <taxon>Lecanoromycetidae</taxon>
        <taxon>Lecanorales</taxon>
        <taxon>Lecanorineae</taxon>
        <taxon>Stereocaulaceae</taxon>
        <taxon>Lepraria</taxon>
    </lineage>
</organism>
<proteinExistence type="predicted"/>
<name>A0ABR4B3A1_9LECA</name>
<accession>A0ABR4B3A1</accession>
<keyword evidence="2" id="KW-1185">Reference proteome</keyword>
<evidence type="ECO:0000313" key="1">
    <source>
        <dbReference type="EMBL" id="KAL2051486.1"/>
    </source>
</evidence>
<reference evidence="1 2" key="1">
    <citation type="submission" date="2024-09" db="EMBL/GenBank/DDBJ databases">
        <title>Rethinking Asexuality: The Enigmatic Case of Functional Sexual Genes in Lepraria (Stereocaulaceae).</title>
        <authorList>
            <person name="Doellman M."/>
            <person name="Sun Y."/>
            <person name="Barcenas-Pena A."/>
            <person name="Lumbsch H.T."/>
            <person name="Grewe F."/>
        </authorList>
    </citation>
    <scope>NUCLEOTIDE SEQUENCE [LARGE SCALE GENOMIC DNA]</scope>
    <source>
        <strain evidence="1 2">Grewe 0041</strain>
    </source>
</reference>
<dbReference type="EMBL" id="JBHFEH010000034">
    <property type="protein sequence ID" value="KAL2051486.1"/>
    <property type="molecule type" value="Genomic_DNA"/>
</dbReference>
<protein>
    <submittedName>
        <fullName evidence="1">Uncharacterized protein</fullName>
    </submittedName>
</protein>
<dbReference type="Proteomes" id="UP001590951">
    <property type="component" value="Unassembled WGS sequence"/>
</dbReference>
<evidence type="ECO:0000313" key="2">
    <source>
        <dbReference type="Proteomes" id="UP001590951"/>
    </source>
</evidence>
<gene>
    <name evidence="1" type="ORF">ABVK25_008148</name>
</gene>